<dbReference type="PANTHER" id="PTHR33452">
    <property type="entry name" value="OXIDOREDUCTASE CATD-RELATED"/>
    <property type="match status" value="1"/>
</dbReference>
<keyword evidence="5 7" id="KW-1133">Transmembrane helix</keyword>
<dbReference type="InterPro" id="IPR051907">
    <property type="entry name" value="DoxX-like_oxidoreductase"/>
</dbReference>
<comment type="similarity">
    <text evidence="2">Belongs to the DoxX family.</text>
</comment>
<evidence type="ECO:0000256" key="6">
    <source>
        <dbReference type="ARBA" id="ARBA00023136"/>
    </source>
</evidence>
<name>A0ABY4RUR2_9BACL</name>
<evidence type="ECO:0000256" key="7">
    <source>
        <dbReference type="SAM" id="Phobius"/>
    </source>
</evidence>
<keyword evidence="4 7" id="KW-0812">Transmembrane</keyword>
<accession>A0ABY4RUR2</accession>
<gene>
    <name evidence="8" type="primary">catD_3</name>
    <name evidence="8" type="ORF">SK3146_05634</name>
</gene>
<dbReference type="EC" id="1.-.-.-" evidence="8"/>
<reference evidence="8" key="1">
    <citation type="submission" date="2018-02" db="EMBL/GenBank/DDBJ databases">
        <authorList>
            <person name="Kim S.-K."/>
            <person name="Jung H.-I."/>
            <person name="Lee S.-W."/>
        </authorList>
    </citation>
    <scope>NUCLEOTIDE SEQUENCE</scope>
    <source>
        <strain evidence="8">SK3146</strain>
    </source>
</reference>
<keyword evidence="8" id="KW-0560">Oxidoreductase</keyword>
<dbReference type="EMBL" id="CP027059">
    <property type="protein sequence ID" value="UQZ86341.1"/>
    <property type="molecule type" value="Genomic_DNA"/>
</dbReference>
<sequence>MPHVKEGLGAFIVRVALGFTFFIHGCLKFQGGIENAAAFFETLGLPGILADAVGVIELVGGFCVMLGIGARTVSAAFALIMLGAIFTAKRSAGFAGGYELEVALLAMSVHTILSPNPIFAVGNLLTKAEATGREV</sequence>
<dbReference type="PANTHER" id="PTHR33452:SF1">
    <property type="entry name" value="INNER MEMBRANE PROTEIN YPHA-RELATED"/>
    <property type="match status" value="1"/>
</dbReference>
<keyword evidence="6 7" id="KW-0472">Membrane</keyword>
<dbReference type="RefSeq" id="WP_249861884.1">
    <property type="nucleotide sequence ID" value="NZ_CP027059.1"/>
</dbReference>
<feature type="transmembrane region" description="Helical" evidence="7">
    <location>
        <begin position="68"/>
        <end position="88"/>
    </location>
</feature>
<dbReference type="Pfam" id="PF07681">
    <property type="entry name" value="DoxX"/>
    <property type="match status" value="1"/>
</dbReference>
<keyword evidence="3" id="KW-1003">Cell membrane</keyword>
<dbReference type="Proteomes" id="UP001057134">
    <property type="component" value="Chromosome"/>
</dbReference>
<evidence type="ECO:0000256" key="4">
    <source>
        <dbReference type="ARBA" id="ARBA00022692"/>
    </source>
</evidence>
<organism evidence="8 9">
    <name type="scientific">Paenibacillus konkukensis</name>
    <dbReference type="NCBI Taxonomy" id="2020716"/>
    <lineage>
        <taxon>Bacteria</taxon>
        <taxon>Bacillati</taxon>
        <taxon>Bacillota</taxon>
        <taxon>Bacilli</taxon>
        <taxon>Bacillales</taxon>
        <taxon>Paenibacillaceae</taxon>
        <taxon>Paenibacillus</taxon>
    </lineage>
</organism>
<evidence type="ECO:0000256" key="2">
    <source>
        <dbReference type="ARBA" id="ARBA00006679"/>
    </source>
</evidence>
<feature type="transmembrane region" description="Helical" evidence="7">
    <location>
        <begin position="39"/>
        <end position="62"/>
    </location>
</feature>
<evidence type="ECO:0000256" key="3">
    <source>
        <dbReference type="ARBA" id="ARBA00022475"/>
    </source>
</evidence>
<evidence type="ECO:0000256" key="5">
    <source>
        <dbReference type="ARBA" id="ARBA00022989"/>
    </source>
</evidence>
<dbReference type="InterPro" id="IPR032808">
    <property type="entry name" value="DoxX"/>
</dbReference>
<evidence type="ECO:0000313" key="8">
    <source>
        <dbReference type="EMBL" id="UQZ86341.1"/>
    </source>
</evidence>
<proteinExistence type="inferred from homology"/>
<keyword evidence="9" id="KW-1185">Reference proteome</keyword>
<dbReference type="GO" id="GO:0016491">
    <property type="term" value="F:oxidoreductase activity"/>
    <property type="evidence" value="ECO:0007669"/>
    <property type="project" value="UniProtKB-KW"/>
</dbReference>
<evidence type="ECO:0000256" key="1">
    <source>
        <dbReference type="ARBA" id="ARBA00004651"/>
    </source>
</evidence>
<protein>
    <submittedName>
        <fullName evidence="8">Oxidoreductase CatD</fullName>
        <ecNumber evidence="8">1.-.-.-</ecNumber>
    </submittedName>
</protein>
<comment type="subcellular location">
    <subcellularLocation>
        <location evidence="1">Cell membrane</location>
        <topology evidence="1">Multi-pass membrane protein</topology>
    </subcellularLocation>
</comment>
<reference evidence="8" key="2">
    <citation type="journal article" date="2021" name="J Anim Sci Technol">
        <title>Complete genome sequence of Paenibacillus konkukensis sp. nov. SK3146 as a potential probiotic strain.</title>
        <authorList>
            <person name="Jung H.I."/>
            <person name="Park S."/>
            <person name="Niu K.M."/>
            <person name="Lee S.W."/>
            <person name="Kothari D."/>
            <person name="Yi K.J."/>
            <person name="Kim S.K."/>
        </authorList>
    </citation>
    <scope>NUCLEOTIDE SEQUENCE</scope>
    <source>
        <strain evidence="8">SK3146</strain>
    </source>
</reference>
<feature type="transmembrane region" description="Helical" evidence="7">
    <location>
        <begin position="6"/>
        <end position="27"/>
    </location>
</feature>
<evidence type="ECO:0000313" key="9">
    <source>
        <dbReference type="Proteomes" id="UP001057134"/>
    </source>
</evidence>